<feature type="region of interest" description="Disordered" evidence="2">
    <location>
        <begin position="1"/>
        <end position="51"/>
    </location>
</feature>
<sequence>MSEPGSDETPPETTSQTSHIEDVVQSPVSHSQHPAKPYSPPKPDSLTFPTPKAFLDSLQPIPIEQVEDNNQRCPICWKLYGEVSDPGFDNTEMPVRLRCGHVYGDKCLASTFRAPETRYHRLRPLSFSSCSRKGCVLGQKMHEFLSSQDAIDGFRDIGTMLKHACDVEVDRGHQLFGEYWSPILQEVAHNRNKLTDIILMENALILDYDTKARHTHPLNEYSQSTWALLANMEDFDEPLPPITATASLLGHEVQLPAEVDPSDLFINEPTPPSTGSNLELPPMPAYFQPTPNLIAVSAAQSSSDATQTWQEKLAHTTNLDKLSALHKGKQKEKSNESKIAEDKKAYAEKLKAWEQQKAAVQLQREQAHAAYELKMRQEQEILKRANMALLASKLVGIYNEYIKHREEVRDISQDSFSRSYYASVIVHLTRTQELSIQIEAPPVERHSNDDEDGTEFDLSKTTVVLKRSNCQRCNPAEKRLVAATQPIPTEIWWRTRPKGPDDCPLCHKVLYIRETPFHSTDCSA</sequence>
<evidence type="ECO:0000256" key="2">
    <source>
        <dbReference type="SAM" id="MobiDB-lite"/>
    </source>
</evidence>
<dbReference type="InterPro" id="IPR013083">
    <property type="entry name" value="Znf_RING/FYVE/PHD"/>
</dbReference>
<organism evidence="3 4">
    <name type="scientific">Ophiobolus disseminans</name>
    <dbReference type="NCBI Taxonomy" id="1469910"/>
    <lineage>
        <taxon>Eukaryota</taxon>
        <taxon>Fungi</taxon>
        <taxon>Dikarya</taxon>
        <taxon>Ascomycota</taxon>
        <taxon>Pezizomycotina</taxon>
        <taxon>Dothideomycetes</taxon>
        <taxon>Pleosporomycetidae</taxon>
        <taxon>Pleosporales</taxon>
        <taxon>Pleosporineae</taxon>
        <taxon>Phaeosphaeriaceae</taxon>
        <taxon>Ophiobolus</taxon>
    </lineage>
</organism>
<gene>
    <name evidence="3" type="ORF">CC86DRAFT_469053</name>
</gene>
<keyword evidence="1" id="KW-0175">Coiled coil</keyword>
<dbReference type="Proteomes" id="UP000799424">
    <property type="component" value="Unassembled WGS sequence"/>
</dbReference>
<feature type="compositionally biased region" description="Acidic residues" evidence="2">
    <location>
        <begin position="1"/>
        <end position="10"/>
    </location>
</feature>
<feature type="coiled-coil region" evidence="1">
    <location>
        <begin position="343"/>
        <end position="370"/>
    </location>
</feature>
<evidence type="ECO:0000313" key="4">
    <source>
        <dbReference type="Proteomes" id="UP000799424"/>
    </source>
</evidence>
<accession>A0A6A6ZRW9</accession>
<protein>
    <recommendedName>
        <fullName evidence="5">RING-type domain-containing protein</fullName>
    </recommendedName>
</protein>
<dbReference type="SUPFAM" id="SSF57850">
    <property type="entry name" value="RING/U-box"/>
    <property type="match status" value="1"/>
</dbReference>
<dbReference type="OrthoDB" id="8062037at2759"/>
<proteinExistence type="predicted"/>
<dbReference type="EMBL" id="MU006232">
    <property type="protein sequence ID" value="KAF2823204.1"/>
    <property type="molecule type" value="Genomic_DNA"/>
</dbReference>
<dbReference type="AlphaFoldDB" id="A0A6A6ZRW9"/>
<evidence type="ECO:0008006" key="5">
    <source>
        <dbReference type="Google" id="ProtNLM"/>
    </source>
</evidence>
<keyword evidence="4" id="KW-1185">Reference proteome</keyword>
<name>A0A6A6ZRW9_9PLEO</name>
<dbReference type="Gene3D" id="3.30.40.10">
    <property type="entry name" value="Zinc/RING finger domain, C3HC4 (zinc finger)"/>
    <property type="match status" value="1"/>
</dbReference>
<evidence type="ECO:0000256" key="1">
    <source>
        <dbReference type="SAM" id="Coils"/>
    </source>
</evidence>
<reference evidence="3" key="1">
    <citation type="journal article" date="2020" name="Stud. Mycol.">
        <title>101 Dothideomycetes genomes: a test case for predicting lifestyles and emergence of pathogens.</title>
        <authorList>
            <person name="Haridas S."/>
            <person name="Albert R."/>
            <person name="Binder M."/>
            <person name="Bloem J."/>
            <person name="Labutti K."/>
            <person name="Salamov A."/>
            <person name="Andreopoulos B."/>
            <person name="Baker S."/>
            <person name="Barry K."/>
            <person name="Bills G."/>
            <person name="Bluhm B."/>
            <person name="Cannon C."/>
            <person name="Castanera R."/>
            <person name="Culley D."/>
            <person name="Daum C."/>
            <person name="Ezra D."/>
            <person name="Gonzalez J."/>
            <person name="Henrissat B."/>
            <person name="Kuo A."/>
            <person name="Liang C."/>
            <person name="Lipzen A."/>
            <person name="Lutzoni F."/>
            <person name="Magnuson J."/>
            <person name="Mondo S."/>
            <person name="Nolan M."/>
            <person name="Ohm R."/>
            <person name="Pangilinan J."/>
            <person name="Park H.-J."/>
            <person name="Ramirez L."/>
            <person name="Alfaro M."/>
            <person name="Sun H."/>
            <person name="Tritt A."/>
            <person name="Yoshinaga Y."/>
            <person name="Zwiers L.-H."/>
            <person name="Turgeon B."/>
            <person name="Goodwin S."/>
            <person name="Spatafora J."/>
            <person name="Crous P."/>
            <person name="Grigoriev I."/>
        </authorList>
    </citation>
    <scope>NUCLEOTIDE SEQUENCE</scope>
    <source>
        <strain evidence="3">CBS 113818</strain>
    </source>
</reference>
<evidence type="ECO:0000313" key="3">
    <source>
        <dbReference type="EMBL" id="KAF2823204.1"/>
    </source>
</evidence>